<evidence type="ECO:0000313" key="2">
    <source>
        <dbReference type="EMBL" id="GIQ66002.1"/>
    </source>
</evidence>
<organism evidence="2 3">
    <name type="scientific">Paenibacillus cisolokensis</name>
    <dbReference type="NCBI Taxonomy" id="1658519"/>
    <lineage>
        <taxon>Bacteria</taxon>
        <taxon>Bacillati</taxon>
        <taxon>Bacillota</taxon>
        <taxon>Bacilli</taxon>
        <taxon>Bacillales</taxon>
        <taxon>Paenibacillaceae</taxon>
        <taxon>Paenibacillus</taxon>
    </lineage>
</organism>
<dbReference type="EMBL" id="BOVJ01000160">
    <property type="protein sequence ID" value="GIQ66002.1"/>
    <property type="molecule type" value="Genomic_DNA"/>
</dbReference>
<accession>A0ABQ4NCN5</accession>
<keyword evidence="1" id="KW-0812">Transmembrane</keyword>
<keyword evidence="1" id="KW-0472">Membrane</keyword>
<reference evidence="2 3" key="1">
    <citation type="submission" date="2021-04" db="EMBL/GenBank/DDBJ databases">
        <title>Draft genome sequence of Paenibacillus cisolokensis, LC2-13A.</title>
        <authorList>
            <person name="Uke A."/>
            <person name="Chhe C."/>
            <person name="Baramee S."/>
            <person name="Kosugi A."/>
        </authorList>
    </citation>
    <scope>NUCLEOTIDE SEQUENCE [LARGE SCALE GENOMIC DNA]</scope>
    <source>
        <strain evidence="2 3">LC2-13A</strain>
    </source>
</reference>
<gene>
    <name evidence="2" type="ORF">PACILC2_45700</name>
</gene>
<feature type="transmembrane region" description="Helical" evidence="1">
    <location>
        <begin position="12"/>
        <end position="36"/>
    </location>
</feature>
<evidence type="ECO:0008006" key="4">
    <source>
        <dbReference type="Google" id="ProtNLM"/>
    </source>
</evidence>
<dbReference type="RefSeq" id="WP_062490423.1">
    <property type="nucleotide sequence ID" value="NZ_BOVJ01000160.1"/>
</dbReference>
<keyword evidence="3" id="KW-1185">Reference proteome</keyword>
<keyword evidence="1" id="KW-1133">Transmembrane helix</keyword>
<protein>
    <recommendedName>
        <fullName evidence="4">DUF2759 family protein</fullName>
    </recommendedName>
</protein>
<comment type="caution">
    <text evidence="2">The sequence shown here is derived from an EMBL/GenBank/DDBJ whole genome shotgun (WGS) entry which is preliminary data.</text>
</comment>
<dbReference type="Proteomes" id="UP000680304">
    <property type="component" value="Unassembled WGS sequence"/>
</dbReference>
<evidence type="ECO:0000256" key="1">
    <source>
        <dbReference type="SAM" id="Phobius"/>
    </source>
</evidence>
<feature type="transmembrane region" description="Helical" evidence="1">
    <location>
        <begin position="43"/>
        <end position="64"/>
    </location>
</feature>
<proteinExistence type="predicted"/>
<name>A0ABQ4NCN5_9BACL</name>
<evidence type="ECO:0000313" key="3">
    <source>
        <dbReference type="Proteomes" id="UP000680304"/>
    </source>
</evidence>
<sequence>MLLAAENASASVFNGFDIFMLIFTVLIMIGLVRLLMARPKKNLFAIAFTIVALAVFLFTDYVMIFEVWAGK</sequence>